<dbReference type="AlphaFoldDB" id="T0CWM2"/>
<dbReference type="RefSeq" id="WP_021297481.1">
    <property type="nucleotide sequence ID" value="NZ_AURB01000155.1"/>
</dbReference>
<dbReference type="Proteomes" id="UP000829401">
    <property type="component" value="Plasmid pDSM3922.1"/>
</dbReference>
<gene>
    <name evidence="1" type="ORF">K1I37_21195</name>
</gene>
<evidence type="ECO:0000313" key="2">
    <source>
        <dbReference type="Proteomes" id="UP000829401"/>
    </source>
</evidence>
<evidence type="ECO:0000313" key="1">
    <source>
        <dbReference type="EMBL" id="UNO50987.1"/>
    </source>
</evidence>
<dbReference type="OrthoDB" id="9837633at2"/>
<dbReference type="EMBL" id="CP080468">
    <property type="protein sequence ID" value="UNO50987.1"/>
    <property type="molecule type" value="Genomic_DNA"/>
</dbReference>
<organism evidence="1 2">
    <name type="scientific">Alicyclobacillus acidoterrestris (strain ATCC 49025 / DSM 3922 / CIP 106132 / NCIMB 13137 / GD3B)</name>
    <dbReference type="NCBI Taxonomy" id="1356854"/>
    <lineage>
        <taxon>Bacteria</taxon>
        <taxon>Bacillati</taxon>
        <taxon>Bacillota</taxon>
        <taxon>Bacilli</taxon>
        <taxon>Bacillales</taxon>
        <taxon>Alicyclobacillaceae</taxon>
        <taxon>Alicyclobacillus</taxon>
    </lineage>
</organism>
<keyword evidence="1" id="KW-0614">Plasmid</keyword>
<accession>T0CWM2</accession>
<dbReference type="KEGG" id="aaco:K1I37_21195"/>
<reference evidence="2" key="1">
    <citation type="journal article" date="2022" name="G3 (Bethesda)">
        <title>Unveiling the complete genome sequence of Alicyclobacillus acidoterrestris DSM 3922T, a taint-producing strain.</title>
        <authorList>
            <person name="Leonardo I.C."/>
            <person name="Barreto Crespo M.T."/>
            <person name="Gaspar F.B."/>
        </authorList>
    </citation>
    <scope>NUCLEOTIDE SEQUENCE [LARGE SCALE GENOMIC DNA]</scope>
    <source>
        <strain evidence="2">DSM 3922</strain>
    </source>
</reference>
<keyword evidence="2" id="KW-1185">Reference proteome</keyword>
<geneLocation type="plasmid" evidence="2">
    <name>pDSM3922.1</name>
</geneLocation>
<protein>
    <submittedName>
        <fullName evidence="1">Replication-relaxation family protein</fullName>
    </submittedName>
</protein>
<name>T0CWM2_ALIAG</name>
<sequence length="394" mass="44610">MSETQVDVVIQKPVTMTEKTALKAQTYLSHLYMHGVLTTEQIQVLSGFADGTSEVQRVMKASGYARSFNKPMLLYRNGSWRKMNRVNVWKLTAEGLRLIERDLYEGAHVWAYSSVRIRRELTSARMPRILRVAQLEVEMVAAGVQDIVYWDVAHMLNALGIRQIAEEGTQNEIAQLWVNRPSLAGFLSVGDSRVIGLTLCDSGNLLGIHQYLSRAFPPAFDLIGSLGLHEERLLLMVESLYPKVYLSFSTLLSKHSTLIMLPYEYALDHPTATAWILRGKREQALQPLIESYKKSGWRVERTNEIPELVATEFYSFRATRDGQVEFFDSTFGTSLAHVYSLFNHERFTVSGSAAGRRVVYVTSAGEEVGIRAFLKKQVGEKLNGYSTEFRLLQL</sequence>
<proteinExistence type="predicted"/>
<accession>A0A9E6ZJL5</accession>